<dbReference type="EMBL" id="WIXK01000001">
    <property type="protein sequence ID" value="MQY41116.1"/>
    <property type="molecule type" value="Genomic_DNA"/>
</dbReference>
<dbReference type="Proteomes" id="UP000436694">
    <property type="component" value="Unassembled WGS sequence"/>
</dbReference>
<gene>
    <name evidence="2" type="ORF">GG681_00530</name>
</gene>
<keyword evidence="1" id="KW-0472">Membrane</keyword>
<evidence type="ECO:0000313" key="2">
    <source>
        <dbReference type="EMBL" id="MQY41116.1"/>
    </source>
</evidence>
<organism evidence="2 3">
    <name type="scientific">Tritonibacter aquimaris</name>
    <dbReference type="NCBI Taxonomy" id="2663379"/>
    <lineage>
        <taxon>Bacteria</taxon>
        <taxon>Pseudomonadati</taxon>
        <taxon>Pseudomonadota</taxon>
        <taxon>Alphaproteobacteria</taxon>
        <taxon>Rhodobacterales</taxon>
        <taxon>Paracoccaceae</taxon>
        <taxon>Tritonibacter</taxon>
    </lineage>
</organism>
<comment type="caution">
    <text evidence="2">The sequence shown here is derived from an EMBL/GenBank/DDBJ whole genome shotgun (WGS) entry which is preliminary data.</text>
</comment>
<proteinExistence type="predicted"/>
<evidence type="ECO:0000313" key="3">
    <source>
        <dbReference type="Proteomes" id="UP000436694"/>
    </source>
</evidence>
<sequence>MSEIFVGIWQNAPIWVWPLFFVLLAIGVLAMKTRSSSIVPYFFYPLFGLTAVKALMGLGHIPTSWIVFASFYMVGLTVAFRWQDGLILEKKGRKMRLQGDKMTILILMLIFFSNFVNGVFEAVAPHVLSTLLYTVIFGGLIGLCSGSFTGRALRVITLGDRAVATSV</sequence>
<keyword evidence="1" id="KW-0812">Transmembrane</keyword>
<protein>
    <submittedName>
        <fullName evidence="2">Uncharacterized protein</fullName>
    </submittedName>
</protein>
<feature type="transmembrane region" description="Helical" evidence="1">
    <location>
        <begin position="102"/>
        <end position="120"/>
    </location>
</feature>
<feature type="transmembrane region" description="Helical" evidence="1">
    <location>
        <begin position="64"/>
        <end position="82"/>
    </location>
</feature>
<feature type="transmembrane region" description="Helical" evidence="1">
    <location>
        <begin position="12"/>
        <end position="31"/>
    </location>
</feature>
<feature type="transmembrane region" description="Helical" evidence="1">
    <location>
        <begin position="126"/>
        <end position="144"/>
    </location>
</feature>
<dbReference type="RefSeq" id="WP_153544020.1">
    <property type="nucleotide sequence ID" value="NZ_WIXK01000001.1"/>
</dbReference>
<accession>A0A844AV78</accession>
<reference evidence="2 3" key="1">
    <citation type="submission" date="2019-10" db="EMBL/GenBank/DDBJ databases">
        <title>Epibacterium sp. nov., isolated from seawater.</title>
        <authorList>
            <person name="Zhang X."/>
            <person name="Li N."/>
        </authorList>
    </citation>
    <scope>NUCLEOTIDE SEQUENCE [LARGE SCALE GENOMIC DNA]</scope>
    <source>
        <strain evidence="2 3">SM1969</strain>
    </source>
</reference>
<dbReference type="AlphaFoldDB" id="A0A844AV78"/>
<evidence type="ECO:0000256" key="1">
    <source>
        <dbReference type="SAM" id="Phobius"/>
    </source>
</evidence>
<name>A0A844AV78_9RHOB</name>
<keyword evidence="1" id="KW-1133">Transmembrane helix</keyword>
<keyword evidence="3" id="KW-1185">Reference proteome</keyword>
<feature type="transmembrane region" description="Helical" evidence="1">
    <location>
        <begin position="38"/>
        <end position="58"/>
    </location>
</feature>